<reference evidence="1 2" key="1">
    <citation type="journal article" date="2015" name="Stand. Genomic Sci.">
        <title>Genomic Encyclopedia of Bacterial and Archaeal Type Strains, Phase III: the genomes of soil and plant-associated and newly described type strains.</title>
        <authorList>
            <person name="Whitman W.B."/>
            <person name="Woyke T."/>
            <person name="Klenk H.P."/>
            <person name="Zhou Y."/>
            <person name="Lilburn T.G."/>
            <person name="Beck B.J."/>
            <person name="De Vos P."/>
            <person name="Vandamme P."/>
            <person name="Eisen J.A."/>
            <person name="Garrity G."/>
            <person name="Hugenholtz P."/>
            <person name="Kyrpides N.C."/>
        </authorList>
    </citation>
    <scope>NUCLEOTIDE SEQUENCE [LARGE SCALE GENOMIC DNA]</scope>
    <source>
        <strain evidence="1 2">CECT 7306</strain>
    </source>
</reference>
<accession>A0A3N1HLI7</accession>
<dbReference type="EMBL" id="RJKN01000004">
    <property type="protein sequence ID" value="ROP43360.1"/>
    <property type="molecule type" value="Genomic_DNA"/>
</dbReference>
<dbReference type="AlphaFoldDB" id="A0A3N1HLI7"/>
<dbReference type="OrthoDB" id="2604865at2"/>
<dbReference type="InterPro" id="IPR037079">
    <property type="entry name" value="AF2212/PG0164-like_sf"/>
</dbReference>
<dbReference type="Gene3D" id="2.40.30.100">
    <property type="entry name" value="AF2212/PG0164-like"/>
    <property type="match status" value="1"/>
</dbReference>
<dbReference type="RefSeq" id="WP_123380015.1">
    <property type="nucleotide sequence ID" value="NZ_RJKN01000004.1"/>
</dbReference>
<evidence type="ECO:0000313" key="1">
    <source>
        <dbReference type="EMBL" id="ROP43360.1"/>
    </source>
</evidence>
<proteinExistence type="predicted"/>
<dbReference type="Pfam" id="PF13376">
    <property type="entry name" value="OmdA"/>
    <property type="match status" value="1"/>
</dbReference>
<dbReference type="SUPFAM" id="SSF141694">
    <property type="entry name" value="AF2212/PG0164-like"/>
    <property type="match status" value="1"/>
</dbReference>
<keyword evidence="2" id="KW-1185">Reference proteome</keyword>
<dbReference type="Pfam" id="PF08922">
    <property type="entry name" value="DUF1905"/>
    <property type="match status" value="1"/>
</dbReference>
<evidence type="ECO:0000313" key="2">
    <source>
        <dbReference type="Proteomes" id="UP000276232"/>
    </source>
</evidence>
<dbReference type="InterPro" id="IPR015018">
    <property type="entry name" value="DUF1905"/>
</dbReference>
<comment type="caution">
    <text evidence="1">The sequence shown here is derived from an EMBL/GenBank/DDBJ whole genome shotgun (WGS) entry which is preliminary data.</text>
</comment>
<organism evidence="1 2">
    <name type="scientific">Pseudokineococcus lusitanus</name>
    <dbReference type="NCBI Taxonomy" id="763993"/>
    <lineage>
        <taxon>Bacteria</taxon>
        <taxon>Bacillati</taxon>
        <taxon>Actinomycetota</taxon>
        <taxon>Actinomycetes</taxon>
        <taxon>Kineosporiales</taxon>
        <taxon>Kineosporiaceae</taxon>
        <taxon>Pseudokineococcus</taxon>
    </lineage>
</organism>
<dbReference type="Proteomes" id="UP000276232">
    <property type="component" value="Unassembled WGS sequence"/>
</dbReference>
<name>A0A3N1HLI7_9ACTN</name>
<protein>
    <submittedName>
        <fullName evidence="1">Uncharacterized protein DUF1905</fullName>
    </submittedName>
</protein>
<sequence length="150" mass="16109">MRFRTRVEQHGRSATGLPVPAEVMEGLGGGGRPAVVVTLGGHTYRTTVGTMAGQRLLPLAAEHRTAAGVAAGDEVDVEVVLDTAPRTVEVPEDLAAALAAEPAAQRLFDDLAPSHRKEWVRWVTEAKQAATRDRRLAATVEALREGRRTR</sequence>
<gene>
    <name evidence="1" type="ORF">EDC03_1963</name>
</gene>
<dbReference type="InParanoid" id="A0A3N1HLI7"/>